<organism evidence="1 2">
    <name type="scientific">marine gamma proteobacterium HTCC2143</name>
    <dbReference type="NCBI Taxonomy" id="247633"/>
    <lineage>
        <taxon>Bacteria</taxon>
        <taxon>Pseudomonadati</taxon>
        <taxon>Pseudomonadota</taxon>
        <taxon>Gammaproteobacteria</taxon>
        <taxon>Cellvibrionales</taxon>
        <taxon>Spongiibacteraceae</taxon>
        <taxon>BD1-7 clade</taxon>
    </lineage>
</organism>
<dbReference type="EMBL" id="AAVT01000011">
    <property type="protein sequence ID" value="EAW30073.1"/>
    <property type="molecule type" value="Genomic_DNA"/>
</dbReference>
<dbReference type="STRING" id="247633.GP2143_01470"/>
<dbReference type="eggNOG" id="ENOG5032XIB">
    <property type="taxonomic scope" value="Bacteria"/>
</dbReference>
<evidence type="ECO:0000313" key="1">
    <source>
        <dbReference type="EMBL" id="EAW30073.1"/>
    </source>
</evidence>
<accession>A0YGN2</accession>
<reference evidence="1 2" key="1">
    <citation type="journal article" date="2010" name="J. Bacteriol.">
        <title>Genome sequence of the oligotrophic marine Gammaproteobacterium HTCC2143, isolated from the Oregon Coast.</title>
        <authorList>
            <person name="Oh H.M."/>
            <person name="Kang I."/>
            <person name="Ferriera S."/>
            <person name="Giovannoni S.J."/>
            <person name="Cho J.C."/>
        </authorList>
    </citation>
    <scope>NUCLEOTIDE SEQUENCE [LARGE SCALE GENOMIC DNA]</scope>
    <source>
        <strain evidence="1 2">HTCC2143</strain>
    </source>
</reference>
<keyword evidence="2" id="KW-1185">Reference proteome</keyword>
<dbReference type="Proteomes" id="UP000004931">
    <property type="component" value="Unassembled WGS sequence"/>
</dbReference>
<protein>
    <submittedName>
        <fullName evidence="1">Uncharacterized protein</fullName>
    </submittedName>
</protein>
<name>A0YGN2_9GAMM</name>
<proteinExistence type="predicted"/>
<sequence>MTLSLHYRPFNKSGCNWNLSRRQSKSLAGYLFANALHFIQNLTGENLSHPVFHITLTFTLTNFKRLLSNWLIWKNTNPNFTATLNVTSHCTTCSFNLASRNATATGSFQTELTKAYFAAPMSQATIATFHHLAKFCTFRL</sequence>
<gene>
    <name evidence="1" type="ORF">GP2143_01470</name>
</gene>
<evidence type="ECO:0000313" key="2">
    <source>
        <dbReference type="Proteomes" id="UP000004931"/>
    </source>
</evidence>
<comment type="caution">
    <text evidence="1">The sequence shown here is derived from an EMBL/GenBank/DDBJ whole genome shotgun (WGS) entry which is preliminary data.</text>
</comment>
<dbReference type="AlphaFoldDB" id="A0YGN2"/>